<comment type="similarity">
    <text evidence="1">Belongs to the intradiol ring-cleavage dioxygenase family.</text>
</comment>
<evidence type="ECO:0000313" key="6">
    <source>
        <dbReference type="Proteomes" id="UP000177515"/>
    </source>
</evidence>
<evidence type="ECO:0000256" key="1">
    <source>
        <dbReference type="ARBA" id="ARBA00007825"/>
    </source>
</evidence>
<dbReference type="Gene3D" id="2.60.130.10">
    <property type="entry name" value="Aromatic compound dioxygenase"/>
    <property type="match status" value="1"/>
</dbReference>
<dbReference type="SUPFAM" id="SSF49482">
    <property type="entry name" value="Aromatic compound dioxygenase"/>
    <property type="match status" value="1"/>
</dbReference>
<dbReference type="PROSITE" id="PS00083">
    <property type="entry name" value="INTRADIOL_DIOXYGENAS"/>
    <property type="match status" value="1"/>
</dbReference>
<dbReference type="EMBL" id="CP017755">
    <property type="protein sequence ID" value="AOZ08568.1"/>
    <property type="molecule type" value="Genomic_DNA"/>
</dbReference>
<gene>
    <name evidence="5" type="ORF">BKK80_21725</name>
</gene>
<evidence type="ECO:0000256" key="3">
    <source>
        <dbReference type="ARBA" id="ARBA00023002"/>
    </source>
</evidence>
<dbReference type="RefSeq" id="WP_071017111.1">
    <property type="nucleotide sequence ID" value="NZ_CP017755.1"/>
</dbReference>
<dbReference type="Proteomes" id="UP000177515">
    <property type="component" value="Chromosome 2"/>
</dbReference>
<reference evidence="5 6" key="1">
    <citation type="submission" date="2016-10" db="EMBL/GenBank/DDBJ databases">
        <title>Complete genome sequences of three Cupriavidus strains isolated from various Malaysian environments.</title>
        <authorList>
            <person name="Abdullah A.A.-A."/>
            <person name="Shafie N.A.H."/>
            <person name="Lau N.S."/>
        </authorList>
    </citation>
    <scope>NUCLEOTIDE SEQUENCE [LARGE SCALE GENOMIC DNA]</scope>
    <source>
        <strain evidence="5 6">USMAA1020</strain>
    </source>
</reference>
<dbReference type="Pfam" id="PF00775">
    <property type="entry name" value="Dioxygenase_C"/>
    <property type="match status" value="1"/>
</dbReference>
<name>A0A1D9I950_9BURK</name>
<dbReference type="PANTHER" id="PTHR33711">
    <property type="entry name" value="DIOXYGENASE, PUTATIVE (AFU_ORTHOLOGUE AFUA_2G02910)-RELATED"/>
    <property type="match status" value="1"/>
</dbReference>
<feature type="domain" description="Intradiol ring-cleavage dioxygenases" evidence="4">
    <location>
        <begin position="38"/>
        <end position="66"/>
    </location>
</feature>
<dbReference type="InterPro" id="IPR050770">
    <property type="entry name" value="Intradiol_RC_Dioxygenase"/>
</dbReference>
<dbReference type="InterPro" id="IPR000627">
    <property type="entry name" value="Intradiol_dOase_C"/>
</dbReference>
<proteinExistence type="inferred from homology"/>
<dbReference type="NCBIfam" id="TIGR02423">
    <property type="entry name" value="protocat_alph"/>
    <property type="match status" value="1"/>
</dbReference>
<accession>A0A1D9I950</accession>
<evidence type="ECO:0000256" key="2">
    <source>
        <dbReference type="ARBA" id="ARBA00022964"/>
    </source>
</evidence>
<evidence type="ECO:0000313" key="5">
    <source>
        <dbReference type="EMBL" id="AOZ08568.1"/>
    </source>
</evidence>
<dbReference type="PANTHER" id="PTHR33711:SF9">
    <property type="entry name" value="PROTOCATECHUATE 3,4-DIOXYGENASE ALPHA CHAIN"/>
    <property type="match status" value="1"/>
</dbReference>
<dbReference type="InterPro" id="IPR012786">
    <property type="entry name" value="Protocat_dOase_a"/>
</dbReference>
<keyword evidence="6" id="KW-1185">Reference proteome</keyword>
<sequence>MSLQATTSQTAGPYLHIGFTWLTSEDLAPGEVGERVSLSGRVLDADGAPVNDAMLEVWQADPQGRYAHPEGGRAPLSGFRGWGRVGTDEAGWFRFTTVKPGAVPGPGGSLQAPHLVVALFMRGILKQLVTRVYFPGEPANRTDPVLALVPHERRATLVAQAEGPGVLRWNVVLQGRDETVFFDF</sequence>
<protein>
    <submittedName>
        <fullName evidence="5">Protocatechuate 3,4-dioxygenase subunit alpha</fullName>
    </submittedName>
</protein>
<dbReference type="CDD" id="cd03463">
    <property type="entry name" value="3_4-PCD_alpha"/>
    <property type="match status" value="1"/>
</dbReference>
<keyword evidence="2" id="KW-0223">Dioxygenase</keyword>
<dbReference type="InterPro" id="IPR015889">
    <property type="entry name" value="Intradiol_dOase_core"/>
</dbReference>
<keyword evidence="3" id="KW-0560">Oxidoreductase</keyword>
<evidence type="ECO:0000259" key="4">
    <source>
        <dbReference type="PROSITE" id="PS00083"/>
    </source>
</evidence>
<organism evidence="5 6">
    <name type="scientific">Cupriavidus malaysiensis</name>
    <dbReference type="NCBI Taxonomy" id="367825"/>
    <lineage>
        <taxon>Bacteria</taxon>
        <taxon>Pseudomonadati</taxon>
        <taxon>Pseudomonadota</taxon>
        <taxon>Betaproteobacteria</taxon>
        <taxon>Burkholderiales</taxon>
        <taxon>Burkholderiaceae</taxon>
        <taxon>Cupriavidus</taxon>
    </lineage>
</organism>